<gene>
    <name evidence="3" type="ORF">NBG84_03840</name>
</gene>
<feature type="region of interest" description="Disordered" evidence="1">
    <location>
        <begin position="67"/>
        <end position="88"/>
    </location>
</feature>
<dbReference type="EMBL" id="JAMQAW010000003">
    <property type="protein sequence ID" value="MCM2387451.1"/>
    <property type="molecule type" value="Genomic_DNA"/>
</dbReference>
<evidence type="ECO:0000256" key="1">
    <source>
        <dbReference type="SAM" id="MobiDB-lite"/>
    </source>
</evidence>
<keyword evidence="4" id="KW-1185">Reference proteome</keyword>
<sequence>MPGTRRRVPRAELEFSPDADITLERLVTARLLTADGMRSSSPHEALISAWPRFHGWVDRDGERIHHHRPLTEASQSWEELGRDPGALY</sequence>
<comment type="caution">
    <text evidence="3">The sequence shown here is derived from an EMBL/GenBank/DDBJ whole genome shotgun (WGS) entry which is preliminary data.</text>
</comment>
<evidence type="ECO:0000313" key="3">
    <source>
        <dbReference type="EMBL" id="MCM2387451.1"/>
    </source>
</evidence>
<dbReference type="RefSeq" id="WP_250917814.1">
    <property type="nucleotide sequence ID" value="NZ_JAMQAW010000003.1"/>
</dbReference>
<proteinExistence type="predicted"/>
<reference evidence="3" key="1">
    <citation type="submission" date="2022-06" db="EMBL/GenBank/DDBJ databases">
        <title>Genome public.</title>
        <authorList>
            <person name="Sun Q."/>
        </authorList>
    </citation>
    <scope>NUCLEOTIDE SEQUENCE</scope>
    <source>
        <strain evidence="3">CWNU-1</strain>
    </source>
</reference>
<dbReference type="InterPro" id="IPR049052">
    <property type="entry name" value="nSTAND1"/>
</dbReference>
<dbReference type="Pfam" id="PF20703">
    <property type="entry name" value="nSTAND1"/>
    <property type="match status" value="1"/>
</dbReference>
<name>A0ABT0UGM3_9ACTN</name>
<evidence type="ECO:0000259" key="2">
    <source>
        <dbReference type="Pfam" id="PF20703"/>
    </source>
</evidence>
<feature type="domain" description="Novel STAND NTPase 1" evidence="2">
    <location>
        <begin position="4"/>
        <end position="84"/>
    </location>
</feature>
<accession>A0ABT0UGM3</accession>
<evidence type="ECO:0000313" key="4">
    <source>
        <dbReference type="Proteomes" id="UP001431429"/>
    </source>
</evidence>
<protein>
    <recommendedName>
        <fullName evidence="2">Novel STAND NTPase 1 domain-containing protein</fullName>
    </recommendedName>
</protein>
<organism evidence="3 4">
    <name type="scientific">Streptomyces albipurpureus</name>
    <dbReference type="NCBI Taxonomy" id="2897419"/>
    <lineage>
        <taxon>Bacteria</taxon>
        <taxon>Bacillati</taxon>
        <taxon>Actinomycetota</taxon>
        <taxon>Actinomycetes</taxon>
        <taxon>Kitasatosporales</taxon>
        <taxon>Streptomycetaceae</taxon>
        <taxon>Streptomyces</taxon>
    </lineage>
</organism>
<dbReference type="Proteomes" id="UP001431429">
    <property type="component" value="Unassembled WGS sequence"/>
</dbReference>